<keyword evidence="2" id="KW-1185">Reference proteome</keyword>
<gene>
    <name evidence="1" type="ORF">LARSCL_LOCUS10424</name>
</gene>
<comment type="caution">
    <text evidence="1">The sequence shown here is derived from an EMBL/GenBank/DDBJ whole genome shotgun (WGS) entry which is preliminary data.</text>
</comment>
<reference evidence="1 2" key="1">
    <citation type="submission" date="2024-04" db="EMBL/GenBank/DDBJ databases">
        <authorList>
            <person name="Rising A."/>
            <person name="Reimegard J."/>
            <person name="Sonavane S."/>
            <person name="Akerstrom W."/>
            <person name="Nylinder S."/>
            <person name="Hedman E."/>
            <person name="Kallberg Y."/>
        </authorList>
    </citation>
    <scope>NUCLEOTIDE SEQUENCE [LARGE SCALE GENOMIC DNA]</scope>
</reference>
<dbReference type="Proteomes" id="UP001497382">
    <property type="component" value="Unassembled WGS sequence"/>
</dbReference>
<name>A0AAV2AA80_9ARAC</name>
<accession>A0AAV2AA80</accession>
<proteinExistence type="predicted"/>
<dbReference type="AlphaFoldDB" id="A0AAV2AA80"/>
<evidence type="ECO:0000313" key="2">
    <source>
        <dbReference type="Proteomes" id="UP001497382"/>
    </source>
</evidence>
<evidence type="ECO:0000313" key="1">
    <source>
        <dbReference type="EMBL" id="CAL1279528.1"/>
    </source>
</evidence>
<protein>
    <submittedName>
        <fullName evidence="1">Uncharacterized protein</fullName>
    </submittedName>
</protein>
<organism evidence="1 2">
    <name type="scientific">Larinioides sclopetarius</name>
    <dbReference type="NCBI Taxonomy" id="280406"/>
    <lineage>
        <taxon>Eukaryota</taxon>
        <taxon>Metazoa</taxon>
        <taxon>Ecdysozoa</taxon>
        <taxon>Arthropoda</taxon>
        <taxon>Chelicerata</taxon>
        <taxon>Arachnida</taxon>
        <taxon>Araneae</taxon>
        <taxon>Araneomorphae</taxon>
        <taxon>Entelegynae</taxon>
        <taxon>Araneoidea</taxon>
        <taxon>Araneidae</taxon>
        <taxon>Larinioides</taxon>
    </lineage>
</organism>
<sequence length="118" mass="13868">MSPNPAVEDCTGTFFAFSFIPQDTAKSHLLNTRFVNQDGPFQHGWQEFILNNQLQFLSQVLASYLYTLRVPQNTFSIQSSYISRRQYYDIRKLEWFQNNFGNIQKNSPVPCSNIWVEF</sequence>
<dbReference type="EMBL" id="CAXIEN010000123">
    <property type="protein sequence ID" value="CAL1279528.1"/>
    <property type="molecule type" value="Genomic_DNA"/>
</dbReference>